<name>A0A399T6Q6_9BACT</name>
<evidence type="ECO:0000313" key="2">
    <source>
        <dbReference type="EMBL" id="RIJ50492.1"/>
    </source>
</evidence>
<gene>
    <name evidence="2" type="ORF">D1614_00725</name>
</gene>
<dbReference type="AlphaFoldDB" id="A0A399T6Q6"/>
<accession>A0A399T6Q6</accession>
<organism evidence="2 3">
    <name type="scientific">Maribellus luteus</name>
    <dbReference type="NCBI Taxonomy" id="2305463"/>
    <lineage>
        <taxon>Bacteria</taxon>
        <taxon>Pseudomonadati</taxon>
        <taxon>Bacteroidota</taxon>
        <taxon>Bacteroidia</taxon>
        <taxon>Marinilabiliales</taxon>
        <taxon>Prolixibacteraceae</taxon>
        <taxon>Maribellus</taxon>
    </lineage>
</organism>
<evidence type="ECO:0000256" key="1">
    <source>
        <dbReference type="SAM" id="MobiDB-lite"/>
    </source>
</evidence>
<evidence type="ECO:0008006" key="4">
    <source>
        <dbReference type="Google" id="ProtNLM"/>
    </source>
</evidence>
<feature type="region of interest" description="Disordered" evidence="1">
    <location>
        <begin position="864"/>
        <end position="887"/>
    </location>
</feature>
<dbReference type="OrthoDB" id="9762853at2"/>
<sequence length="1161" mass="131933">MNKGSSQDKRIQQALSNSYLSIDGRSVLEKLIQTLEFAGHLPFVDTDNKIVGNWKTFLMRDPLFVIASIVKIDLDEFKNLAKENELINDQSAQNKRLTEANRLMRDLVIRWLRGLKNSGYSGALLSELENIYSSVIHFEEESPDRHAETISEHFENLYGHLLFLQEKAAVYFKAELEHAGHQPHIALLLAFFRLTEFAQADMNALPQEHLDFYYKKILQQSPRNQTHSNAILGLKLQQGIEFKDIPENEVFHLTFPNGPSYPFKTGSASRFTQTEITEIKTLFKSDYHPFGESDQNNNFSINLLYQNDIRSNGKNTVENDKVLPATFGEEKTMLNEAVVPSKIGILFSSPALILEKGNQTAILSLKFTSESWQESRSLFDGLIYDEIIETQDKAESVKFRDKIVSQFFAEAFQLLVTSHEGWVEPEHVKVQINREKHSLIITIPFTDQEQTLIPFTPEIHDGDYDTTWPCIKVMLNNNARYHPYRILSQMVMEEVMLETEVAEVSDLMLSTSLGNLDSSIPFAPFGTAPVLGSYLKIQNPLVLQQNLSELDIKINWLGLPRMKGGFSSYYRGYPLDVSNDGFRFKIKQSSQSNDRSGIKMQEEKLFNTKDNYLEPSTEINVALGNLNFDQQINPLGNKKLPSLLLELSGPEFAFGHQQFPEIYANAALNRSRFKRNTDPLPSQPFTPMVEKLTLRYKNVAREIMHRKLDNKSADIKIVHIHPFGKVQVFPGPVKSQSYFLPQITGKGSLLLGLEKVTPNEILNLGFDLQPAVYSHTVIKPPRVEWHYLSNNEWISMHNDILEDGTQGLLKSGIIRLKLPGIIQTDNPRMPKGKFWLKASYKKSPDNNSRIRHVFSQALQVVSSENLEPDNTQSGKQQKHQKASFSSKPGIAEIKGPFALEATNKQDSEALFYGRTGEMLRHKNRAVSNWDIEQLVLDRFPQVEKVRAYGRNTHPKELVKGSNLQIVLIPKTDSETTGSQQSHKIDYSTLVNVKQYISQFLSPWVKVEVANPIYELLKIRCTVKFKDPFKAGYLKTALNRELVNYLSPGVKNESTDKGFDESFSKTELINFIESRPYVEFVTGFSVLQLVEVLGRYKIIDTAIIERINDLRTISPYAILTSAPEHQITVIGDEDAHKPQKSGIGDLAVEADFVISDGKGNYT</sequence>
<proteinExistence type="predicted"/>
<dbReference type="Proteomes" id="UP000265926">
    <property type="component" value="Unassembled WGS sequence"/>
</dbReference>
<comment type="caution">
    <text evidence="2">The sequence shown here is derived from an EMBL/GenBank/DDBJ whole genome shotgun (WGS) entry which is preliminary data.</text>
</comment>
<dbReference type="RefSeq" id="WP_119435962.1">
    <property type="nucleotide sequence ID" value="NZ_QWGR01000001.1"/>
</dbReference>
<keyword evidence="3" id="KW-1185">Reference proteome</keyword>
<reference evidence="2 3" key="1">
    <citation type="submission" date="2018-08" db="EMBL/GenBank/DDBJ databases">
        <title>Pallidiluteibacterium maritimus gen. nov., sp. nov., isolated from coastal sediment.</title>
        <authorList>
            <person name="Zhou L.Y."/>
        </authorList>
    </citation>
    <scope>NUCLEOTIDE SEQUENCE [LARGE SCALE GENOMIC DNA]</scope>
    <source>
        <strain evidence="2 3">XSD2</strain>
    </source>
</reference>
<dbReference type="EMBL" id="QWGR01000001">
    <property type="protein sequence ID" value="RIJ50492.1"/>
    <property type="molecule type" value="Genomic_DNA"/>
</dbReference>
<feature type="compositionally biased region" description="Polar residues" evidence="1">
    <location>
        <begin position="864"/>
        <end position="875"/>
    </location>
</feature>
<evidence type="ECO:0000313" key="3">
    <source>
        <dbReference type="Proteomes" id="UP000265926"/>
    </source>
</evidence>
<protein>
    <recommendedName>
        <fullName evidence="4">Baseplate protein J-like domain-containing protein</fullName>
    </recommendedName>
</protein>